<feature type="domain" description="C2H2-type" evidence="3">
    <location>
        <begin position="44"/>
        <end position="66"/>
    </location>
</feature>
<evidence type="ECO:0000313" key="4">
    <source>
        <dbReference type="EMBL" id="CAG9098757.1"/>
    </source>
</evidence>
<feature type="region of interest" description="Disordered" evidence="2">
    <location>
        <begin position="150"/>
        <end position="173"/>
    </location>
</feature>
<accession>A0A8S4DIL4</accession>
<evidence type="ECO:0000259" key="3">
    <source>
        <dbReference type="PROSITE" id="PS50157"/>
    </source>
</evidence>
<feature type="region of interest" description="Disordered" evidence="2">
    <location>
        <begin position="293"/>
        <end position="314"/>
    </location>
</feature>
<protein>
    <submittedName>
        <fullName evidence="4">(diamondback moth) hypothetical protein</fullName>
    </submittedName>
</protein>
<keyword evidence="1" id="KW-0862">Zinc</keyword>
<name>A0A8S4DIL4_PLUXY</name>
<dbReference type="GO" id="GO:0003723">
    <property type="term" value="F:RNA binding"/>
    <property type="evidence" value="ECO:0007669"/>
    <property type="project" value="InterPro"/>
</dbReference>
<dbReference type="InterPro" id="IPR039136">
    <property type="entry name" value="NUFIP1-like"/>
</dbReference>
<dbReference type="InterPro" id="IPR019496">
    <property type="entry name" value="NUFIP1_cons_dom"/>
</dbReference>
<proteinExistence type="predicted"/>
<dbReference type="PANTHER" id="PTHR13309">
    <property type="entry name" value="NUCLEAR FRAGILE X MENTAL RETARDATION PROTEIN INTERACTING PROTEIN 1"/>
    <property type="match status" value="1"/>
</dbReference>
<dbReference type="AlphaFoldDB" id="A0A8S4DIL4"/>
<sequence>MYRPPFSPRPRYPMSSNTSHNLRHSFYPRKPLNHDFGQDIPREHWCETCDRDFRSAQQLQTHIQQHETCNIDGCKFVAHPKVITKHIQMQHSSGLYNKIAKLDNPEAIQKWREERKKKYPTKVNVEKKTAEIKEKIDRGEKMCLERKKKFQTNNKSGFKREKDTPNKNNLKVSNITNNKKRHRPAKISAEAIPEEKKMKMQPFCGIQDLLTNSDSEEMTVETSNNFLIDDEDFVEDSATPIPSETSEKTAVCSAISNLICNYGSSDEDDTEVTPVDPPKKVNDIVPKSDIVTESKEISTSKNISDDDSGPDEVKTNNIKENVESEMPAVEALKNTTKKFDKTSARKVSSFNHGRHVKTSNHKYKPKIPSTLLQKLLSKEIRQERNIVLQCIRHIVTNNYFEDKK</sequence>
<evidence type="ECO:0000256" key="2">
    <source>
        <dbReference type="SAM" id="MobiDB-lite"/>
    </source>
</evidence>
<evidence type="ECO:0000256" key="1">
    <source>
        <dbReference type="PROSITE-ProRule" id="PRU00042"/>
    </source>
</evidence>
<dbReference type="SMART" id="SM00355">
    <property type="entry name" value="ZnF_C2H2"/>
    <property type="match status" value="2"/>
</dbReference>
<reference evidence="4" key="1">
    <citation type="submission" date="2020-11" db="EMBL/GenBank/DDBJ databases">
        <authorList>
            <person name="Whiteford S."/>
        </authorList>
    </citation>
    <scope>NUCLEOTIDE SEQUENCE</scope>
</reference>
<dbReference type="InterPro" id="IPR013087">
    <property type="entry name" value="Znf_C2H2_type"/>
</dbReference>
<dbReference type="Pfam" id="PF10453">
    <property type="entry name" value="NUFIP1"/>
    <property type="match status" value="1"/>
</dbReference>
<dbReference type="EMBL" id="CAJHNJ030000005">
    <property type="protein sequence ID" value="CAG9098757.1"/>
    <property type="molecule type" value="Genomic_DNA"/>
</dbReference>
<keyword evidence="1" id="KW-0863">Zinc-finger</keyword>
<dbReference type="PROSITE" id="PS50157">
    <property type="entry name" value="ZINC_FINGER_C2H2_2"/>
    <property type="match status" value="1"/>
</dbReference>
<comment type="caution">
    <text evidence="4">The sequence shown here is derived from an EMBL/GenBank/DDBJ whole genome shotgun (WGS) entry which is preliminary data.</text>
</comment>
<feature type="region of interest" description="Disordered" evidence="2">
    <location>
        <begin position="1"/>
        <end position="26"/>
    </location>
</feature>
<keyword evidence="1" id="KW-0479">Metal-binding</keyword>
<evidence type="ECO:0000313" key="5">
    <source>
        <dbReference type="Proteomes" id="UP000653454"/>
    </source>
</evidence>
<dbReference type="Proteomes" id="UP000653454">
    <property type="component" value="Unassembled WGS sequence"/>
</dbReference>
<feature type="compositionally biased region" description="Pro residues" evidence="2">
    <location>
        <begin position="1"/>
        <end position="11"/>
    </location>
</feature>
<organism evidence="4 5">
    <name type="scientific">Plutella xylostella</name>
    <name type="common">Diamondback moth</name>
    <name type="synonym">Plutella maculipennis</name>
    <dbReference type="NCBI Taxonomy" id="51655"/>
    <lineage>
        <taxon>Eukaryota</taxon>
        <taxon>Metazoa</taxon>
        <taxon>Ecdysozoa</taxon>
        <taxon>Arthropoda</taxon>
        <taxon>Hexapoda</taxon>
        <taxon>Insecta</taxon>
        <taxon>Pterygota</taxon>
        <taxon>Neoptera</taxon>
        <taxon>Endopterygota</taxon>
        <taxon>Lepidoptera</taxon>
        <taxon>Glossata</taxon>
        <taxon>Ditrysia</taxon>
        <taxon>Yponomeutoidea</taxon>
        <taxon>Plutellidae</taxon>
        <taxon>Plutella</taxon>
    </lineage>
</organism>
<dbReference type="GO" id="GO:0000492">
    <property type="term" value="P:box C/D snoRNP assembly"/>
    <property type="evidence" value="ECO:0007669"/>
    <property type="project" value="TreeGrafter"/>
</dbReference>
<gene>
    <name evidence="4" type="ORF">PLXY2_LOCUS1951</name>
</gene>
<dbReference type="GO" id="GO:0008270">
    <property type="term" value="F:zinc ion binding"/>
    <property type="evidence" value="ECO:0007669"/>
    <property type="project" value="UniProtKB-KW"/>
</dbReference>
<dbReference type="PANTHER" id="PTHR13309:SF0">
    <property type="entry name" value="FMR1-INTERACTING PROTEIN NUFIP1"/>
    <property type="match status" value="1"/>
</dbReference>
<dbReference type="PROSITE" id="PS00028">
    <property type="entry name" value="ZINC_FINGER_C2H2_1"/>
    <property type="match status" value="1"/>
</dbReference>
<dbReference type="Pfam" id="PF12874">
    <property type="entry name" value="zf-met"/>
    <property type="match status" value="1"/>
</dbReference>
<keyword evidence="5" id="KW-1185">Reference proteome</keyword>
<dbReference type="GO" id="GO:0005634">
    <property type="term" value="C:nucleus"/>
    <property type="evidence" value="ECO:0007669"/>
    <property type="project" value="TreeGrafter"/>
</dbReference>